<dbReference type="InterPro" id="IPR039564">
    <property type="entry name" value="Peptidase_C39-like"/>
</dbReference>
<dbReference type="Gene3D" id="3.90.70.10">
    <property type="entry name" value="Cysteine proteinases"/>
    <property type="match status" value="1"/>
</dbReference>
<dbReference type="Proteomes" id="UP001321748">
    <property type="component" value="Chromosome"/>
</dbReference>
<organism evidence="4 5">
    <name type="scientific">Bombiscardovia apis</name>
    <dbReference type="NCBI Taxonomy" id="2932182"/>
    <lineage>
        <taxon>Bacteria</taxon>
        <taxon>Bacillati</taxon>
        <taxon>Actinomycetota</taxon>
        <taxon>Actinomycetes</taxon>
        <taxon>Bifidobacteriales</taxon>
        <taxon>Bifidobacteriaceae</taxon>
        <taxon>Bombiscardovia</taxon>
    </lineage>
</organism>
<evidence type="ECO:0000259" key="2">
    <source>
        <dbReference type="Pfam" id="PF13529"/>
    </source>
</evidence>
<dbReference type="Pfam" id="PF13529">
    <property type="entry name" value="Peptidase_C39_2"/>
    <property type="match status" value="1"/>
</dbReference>
<reference evidence="4 5" key="1">
    <citation type="journal article" date="2023" name="Microbiol. Spectr.">
        <title>Symbiosis of Carpenter Bees with Uncharacterized Lactic Acid Bacteria Showing NAD Auxotrophy.</title>
        <authorList>
            <person name="Kawasaki S."/>
            <person name="Ozawa K."/>
            <person name="Mori T."/>
            <person name="Yamamoto A."/>
            <person name="Ito M."/>
            <person name="Ohkuma M."/>
            <person name="Sakamoto M."/>
            <person name="Matsutani M."/>
        </authorList>
    </citation>
    <scope>NUCLEOTIDE SEQUENCE [LARGE SCALE GENOMIC DNA]</scope>
    <source>
        <strain evidence="4 5">KimH</strain>
    </source>
</reference>
<feature type="chain" id="PRO_5045472292" description="Peptidase C39-like domain-containing protein" evidence="1">
    <location>
        <begin position="23"/>
        <end position="401"/>
    </location>
</feature>
<dbReference type="InterPro" id="IPR043708">
    <property type="entry name" value="DUF5648"/>
</dbReference>
<evidence type="ECO:0008006" key="6">
    <source>
        <dbReference type="Google" id="ProtNLM"/>
    </source>
</evidence>
<dbReference type="EMBL" id="AP026800">
    <property type="protein sequence ID" value="BDR54116.1"/>
    <property type="molecule type" value="Genomic_DNA"/>
</dbReference>
<protein>
    <recommendedName>
        <fullName evidence="6">Peptidase C39-like domain-containing protein</fullName>
    </recommendedName>
</protein>
<feature type="domain" description="DUF5648" evidence="3">
    <location>
        <begin position="81"/>
        <end position="210"/>
    </location>
</feature>
<dbReference type="PANTHER" id="PTHR37806">
    <property type="entry name" value="LMO0724 PROTEIN"/>
    <property type="match status" value="1"/>
</dbReference>
<proteinExistence type="predicted"/>
<dbReference type="PANTHER" id="PTHR37806:SF1">
    <property type="entry name" value="PEPTIDASE C39-LIKE DOMAIN-CONTAINING PROTEIN"/>
    <property type="match status" value="1"/>
</dbReference>
<evidence type="ECO:0000259" key="3">
    <source>
        <dbReference type="Pfam" id="PF18885"/>
    </source>
</evidence>
<dbReference type="Pfam" id="PF18885">
    <property type="entry name" value="DUF5648"/>
    <property type="match status" value="1"/>
</dbReference>
<feature type="domain" description="Peptidase C39-like" evidence="2">
    <location>
        <begin position="224"/>
        <end position="375"/>
    </location>
</feature>
<evidence type="ECO:0000313" key="4">
    <source>
        <dbReference type="EMBL" id="BDR54116.1"/>
    </source>
</evidence>
<sequence>MRGAYTSAVLVLSLLGANGAAAQGLDAQAAQSTVINGQVVQLEAPLKAGKAEADSTQAPKEDIQFERSQLLRGENVPNAELFRMYNHNTGEHFYTRDGNERDFLRRKGWNYEGVGWRSPLEGTPVYRMYNPNSGEHFYSLNGNERDMVLSKGWRYEGIGWQAAAPNGYPVYRLYNPNDRGPGAHHFTLNGNERNMLQSRGWRYEGISWYGVGEAAQSFADMRILNVRTYNQYAEGAPSGCEGASLLQALQYKGKLSDWSLRSFLNTIPRSPNGDPNNGFVGSPFRESSSVYSAIYPAPLTGWGQQYGNVQNISGQPMDALISEVRVGNPVVAWVTINFKPVRWGRWSFGAAVNNNHAVTLDGYNIPAGQVHVSDPISGSYWLSRAQFEEIYNARKFAVVVR</sequence>
<name>A0ABN6SDJ2_9BIFI</name>
<gene>
    <name evidence="4" type="ORF">KIMH_02270</name>
</gene>
<keyword evidence="1" id="KW-0732">Signal</keyword>
<accession>A0ABN6SDJ2</accession>
<keyword evidence="5" id="KW-1185">Reference proteome</keyword>
<evidence type="ECO:0000313" key="5">
    <source>
        <dbReference type="Proteomes" id="UP001321748"/>
    </source>
</evidence>
<evidence type="ECO:0000256" key="1">
    <source>
        <dbReference type="SAM" id="SignalP"/>
    </source>
</evidence>
<feature type="signal peptide" evidence="1">
    <location>
        <begin position="1"/>
        <end position="22"/>
    </location>
</feature>